<evidence type="ECO:0000313" key="2">
    <source>
        <dbReference type="Proteomes" id="UP000279833"/>
    </source>
</evidence>
<organism evidence="3">
    <name type="scientific">Schistosoma curassoni</name>
    <dbReference type="NCBI Taxonomy" id="6186"/>
    <lineage>
        <taxon>Eukaryota</taxon>
        <taxon>Metazoa</taxon>
        <taxon>Spiralia</taxon>
        <taxon>Lophotrochozoa</taxon>
        <taxon>Platyhelminthes</taxon>
        <taxon>Trematoda</taxon>
        <taxon>Digenea</taxon>
        <taxon>Strigeidida</taxon>
        <taxon>Schistosomatoidea</taxon>
        <taxon>Schistosomatidae</taxon>
        <taxon>Schistosoma</taxon>
    </lineage>
</organism>
<reference evidence="3" key="1">
    <citation type="submission" date="2016-06" db="UniProtKB">
        <authorList>
            <consortium name="WormBaseParasite"/>
        </authorList>
    </citation>
    <scope>IDENTIFICATION</scope>
</reference>
<evidence type="ECO:0000313" key="3">
    <source>
        <dbReference type="WBParaSite" id="SCUD_0000738601-mRNA-1"/>
    </source>
</evidence>
<sequence length="492" mass="56065">MTSNKYYDSDDIPELSLHHLGVYKEDQLEKNELKTNSMIELELARLCITQLEKEIELEKLCLQKCESSGQSEQVGIANTRYGLLVTGDASNRNQRQSVADTKGHFDSGYKARVSFANTSESDVTPYLCTEKSVERIQKQAAFAIVPVLVRNGEKLARTCAFLDSGSDASLITGDLAKRLNLEGEPKTILLRTLDNQSTIQCKEVQLEVSSLDSSSSFRIPNVWTVERLPMLRRTVPTTSQMTSWTHLKDISFPRVKDENVKLLIGCNAPSVHEIKEIRTGKPNEPFAVKTLFGSYGEPCKSNRALNHLSAKEELEDKFEQLYSTEFKDPFSRTISMSVEDRIALSAISNSVQRLNGHYQIALPWRHKHKLPNNRELAERRLSCLKGRLIRDKKLFQDYVDSMTRYVERDYAEKVNDNHSDGQIWYLLHHPVFHSKKPNKLRIVFDCAAHYAGTSLNKNLYSGPDLVNNLVDVFTRFRQRPVGFTADIEAMFH</sequence>
<keyword evidence="2" id="KW-1185">Reference proteome</keyword>
<protein>
    <submittedName>
        <fullName evidence="3">DUF1758 domain-containing protein</fullName>
    </submittedName>
</protein>
<reference evidence="1 2" key="2">
    <citation type="submission" date="2018-11" db="EMBL/GenBank/DDBJ databases">
        <authorList>
            <consortium name="Pathogen Informatics"/>
        </authorList>
    </citation>
    <scope>NUCLEOTIDE SEQUENCE [LARGE SCALE GENOMIC DNA]</scope>
    <source>
        <strain evidence="1">Dakar</strain>
        <strain evidence="2">Dakar, Senegal</strain>
    </source>
</reference>
<dbReference type="STRING" id="6186.A0A183JXD9"/>
<dbReference type="PANTHER" id="PTHR47331">
    <property type="entry name" value="PHD-TYPE DOMAIN-CONTAINING PROTEIN"/>
    <property type="match status" value="1"/>
</dbReference>
<accession>A0A183JXD9</accession>
<dbReference type="AlphaFoldDB" id="A0A183JXD9"/>
<name>A0A183JXD9_9TREM</name>
<dbReference type="PANTHER" id="PTHR47331:SF1">
    <property type="entry name" value="GAG-LIKE PROTEIN"/>
    <property type="match status" value="1"/>
</dbReference>
<proteinExistence type="predicted"/>
<dbReference type="Proteomes" id="UP000279833">
    <property type="component" value="Unassembled WGS sequence"/>
</dbReference>
<dbReference type="WBParaSite" id="SCUD_0000738601-mRNA-1">
    <property type="protein sequence ID" value="SCUD_0000738601-mRNA-1"/>
    <property type="gene ID" value="SCUD_0000738601"/>
</dbReference>
<evidence type="ECO:0000313" key="1">
    <source>
        <dbReference type="EMBL" id="VDP26019.1"/>
    </source>
</evidence>
<dbReference type="EMBL" id="UZAK01032329">
    <property type="protein sequence ID" value="VDP26019.1"/>
    <property type="molecule type" value="Genomic_DNA"/>
</dbReference>
<gene>
    <name evidence="1" type="ORF">SCUD_LOCUS7386</name>
</gene>